<dbReference type="InterPro" id="IPR001375">
    <property type="entry name" value="Peptidase_S9_cat"/>
</dbReference>
<dbReference type="Gene3D" id="3.40.50.1820">
    <property type="entry name" value="alpha/beta hydrolase"/>
    <property type="match status" value="1"/>
</dbReference>
<keyword evidence="1" id="KW-0812">Transmembrane</keyword>
<evidence type="ECO:0000256" key="1">
    <source>
        <dbReference type="SAM" id="Phobius"/>
    </source>
</evidence>
<dbReference type="Proteomes" id="UP000184172">
    <property type="component" value="Unassembled WGS sequence"/>
</dbReference>
<reference evidence="4" key="1">
    <citation type="submission" date="2016-11" db="EMBL/GenBank/DDBJ databases">
        <authorList>
            <person name="Varghese N."/>
            <person name="Submissions S."/>
        </authorList>
    </citation>
    <scope>NUCLEOTIDE SEQUENCE [LARGE SCALE GENOMIC DNA]</scope>
    <source>
        <strain evidence="4">DSM 26349</strain>
    </source>
</reference>
<dbReference type="Pfam" id="PF00326">
    <property type="entry name" value="Peptidase_S9"/>
    <property type="match status" value="1"/>
</dbReference>
<proteinExistence type="predicted"/>
<feature type="domain" description="Peptidase S9 prolyl oligopeptidase catalytic" evidence="2">
    <location>
        <begin position="704"/>
        <end position="873"/>
    </location>
</feature>
<keyword evidence="1" id="KW-1133">Transmembrane helix</keyword>
<dbReference type="PANTHER" id="PTHR11731:SF193">
    <property type="entry name" value="DIPEPTIDYL PEPTIDASE 9"/>
    <property type="match status" value="1"/>
</dbReference>
<feature type="transmembrane region" description="Helical" evidence="1">
    <location>
        <begin position="742"/>
        <end position="766"/>
    </location>
</feature>
<dbReference type="SUPFAM" id="SSF53474">
    <property type="entry name" value="alpha/beta-Hydrolases"/>
    <property type="match status" value="1"/>
</dbReference>
<dbReference type="RefSeq" id="WP_083540751.1">
    <property type="nucleotide sequence ID" value="NZ_FNNS01000020.1"/>
</dbReference>
<keyword evidence="3" id="KW-0378">Hydrolase</keyword>
<keyword evidence="3" id="KW-0645">Protease</keyword>
<dbReference type="GO" id="GO:0008236">
    <property type="term" value="F:serine-type peptidase activity"/>
    <property type="evidence" value="ECO:0007669"/>
    <property type="project" value="InterPro"/>
</dbReference>
<dbReference type="STRING" id="797419.SAMN05216556_12055"/>
<accession>A0A1M6KEP7</accession>
<keyword evidence="1" id="KW-0472">Membrane</keyword>
<evidence type="ECO:0000313" key="4">
    <source>
        <dbReference type="Proteomes" id="UP000184172"/>
    </source>
</evidence>
<organism evidence="3 4">
    <name type="scientific">Aequorivita viscosa</name>
    <dbReference type="NCBI Taxonomy" id="797419"/>
    <lineage>
        <taxon>Bacteria</taxon>
        <taxon>Pseudomonadati</taxon>
        <taxon>Bacteroidota</taxon>
        <taxon>Flavobacteriia</taxon>
        <taxon>Flavobacteriales</taxon>
        <taxon>Flavobacteriaceae</taxon>
        <taxon>Aequorivita</taxon>
    </lineage>
</organism>
<dbReference type="InterPro" id="IPR029058">
    <property type="entry name" value="AB_hydrolase_fold"/>
</dbReference>
<keyword evidence="4" id="KW-1185">Reference proteome</keyword>
<dbReference type="InterPro" id="IPR011042">
    <property type="entry name" value="6-blade_b-propeller_TolB-like"/>
</dbReference>
<name>A0A1M6KEP7_9FLAO</name>
<dbReference type="GO" id="GO:0006508">
    <property type="term" value="P:proteolysis"/>
    <property type="evidence" value="ECO:0007669"/>
    <property type="project" value="InterPro"/>
</dbReference>
<dbReference type="GO" id="GO:0004177">
    <property type="term" value="F:aminopeptidase activity"/>
    <property type="evidence" value="ECO:0007669"/>
    <property type="project" value="UniProtKB-KW"/>
</dbReference>
<keyword evidence="3" id="KW-0031">Aminopeptidase</keyword>
<dbReference type="SUPFAM" id="SSF82171">
    <property type="entry name" value="DPP6 N-terminal domain-like"/>
    <property type="match status" value="1"/>
</dbReference>
<dbReference type="EMBL" id="FQYV01000020">
    <property type="protein sequence ID" value="SHJ57436.1"/>
    <property type="molecule type" value="Genomic_DNA"/>
</dbReference>
<feature type="transmembrane region" description="Helical" evidence="1">
    <location>
        <begin position="12"/>
        <end position="32"/>
    </location>
</feature>
<dbReference type="InterPro" id="IPR050278">
    <property type="entry name" value="Serine_Prot_S9B/DPPIV"/>
</dbReference>
<gene>
    <name evidence="3" type="ORF">SAMN04487908_12018</name>
</gene>
<protein>
    <submittedName>
        <fullName evidence="3">Dipeptidyl aminopeptidase/acylaminoacyl peptidase</fullName>
    </submittedName>
</protein>
<sequence length="884" mass="102749">MKNIFKTHRLRWISLYSVVFFMCFCLTCPLWGQADKKKTLAITDYSLWNTLELQKISSDGKWASYGLYYQKGEDTLIVQNILTKKKHILPNAFISDFSADGNWMFSRTRGNKFWIVNLRKGEEKLVDSITWYRCSPNSQTVAYLKQLPKEAKPQLYIERLDNNTVLKYPNVTTFKYNASGDYIAFIQEGKGDRKVVVLSLISKKITTLHSNKKQSYSHLKWTDSGCGLAFFQGAGTNKTQVHYFKDITKPAKVQSFDPLSNKIYIATDRRPALDFSTDGTKLFFNVKLKKMESSATMDEPLAEVEIWNTKDQLLYPGYGYSKQSFHNPSMMVAWQLKKDDWKFIGDSIHTITLFGTDAKYAYAYSHKDHSLSYQESEPLSNIDVYNIETGVHKSVVEKPHGFEFQMSPSGRYLAYFKDGNWSVYDAKYDIHTNLTKNLKTKFLNSKTSRYLPPPSYGNPGWSTDEKEILLYDEYDIWAITPDGKKVEKITAGKENSTIYRLYRLSESRFEYPKFEAQYAKLFNLKKGVFITARDTNNESTGYFNYSTKKGLEEIVLKDSYIKNLRASKNRQQLVYTEERFNAPPKLMYRDIKNTNSVAIEQSNRHHFKYKWGHSELVYYTTPTGDSLKGALFYPADFDPQKKYPMITFCYELLSNQLHHYQNPTQHNTIGFSVSNYTTQGYFVFYPDIVYKIGDPGISATKCVTAGVRKVGEYPFIDKQKLGLYGHSFGGYESMFMLTQTDMFATIISGAGASNMLSFYLSMAWIWDRPQYPRFEKGQWRMGDSYFNIPEAYERNSPIHQLQNVKTPFLSWAGKLDSNVNWEQHIEMFVGLRRLKKDHVMLLYPEEGHDIKGSENQIDLTNRLQEWFNHHLKDRPAPDWMTNPH</sequence>
<dbReference type="AlphaFoldDB" id="A0A1M6KEP7"/>
<evidence type="ECO:0000313" key="3">
    <source>
        <dbReference type="EMBL" id="SHJ57436.1"/>
    </source>
</evidence>
<dbReference type="PANTHER" id="PTHR11731">
    <property type="entry name" value="PROTEASE FAMILY S9B,C DIPEPTIDYL-PEPTIDASE IV-RELATED"/>
    <property type="match status" value="1"/>
</dbReference>
<dbReference type="GO" id="GO:0008239">
    <property type="term" value="F:dipeptidyl-peptidase activity"/>
    <property type="evidence" value="ECO:0007669"/>
    <property type="project" value="TreeGrafter"/>
</dbReference>
<dbReference type="Gene3D" id="2.120.10.30">
    <property type="entry name" value="TolB, C-terminal domain"/>
    <property type="match status" value="2"/>
</dbReference>
<evidence type="ECO:0000259" key="2">
    <source>
        <dbReference type="Pfam" id="PF00326"/>
    </source>
</evidence>